<feature type="domain" description="C2" evidence="1">
    <location>
        <begin position="1"/>
        <end position="110"/>
    </location>
</feature>
<dbReference type="Proteomes" id="UP000236161">
    <property type="component" value="Unassembled WGS sequence"/>
</dbReference>
<accession>A0A2I0ASB6</accession>
<gene>
    <name evidence="2" type="primary">BAP2</name>
    <name evidence="2" type="ORF">AXF42_Ash013949</name>
</gene>
<dbReference type="GO" id="GO:0006952">
    <property type="term" value="P:defense response"/>
    <property type="evidence" value="ECO:0007669"/>
    <property type="project" value="InterPro"/>
</dbReference>
<proteinExistence type="predicted"/>
<organism evidence="2 3">
    <name type="scientific">Apostasia shenzhenica</name>
    <dbReference type="NCBI Taxonomy" id="1088818"/>
    <lineage>
        <taxon>Eukaryota</taxon>
        <taxon>Viridiplantae</taxon>
        <taxon>Streptophyta</taxon>
        <taxon>Embryophyta</taxon>
        <taxon>Tracheophyta</taxon>
        <taxon>Spermatophyta</taxon>
        <taxon>Magnoliopsida</taxon>
        <taxon>Liliopsida</taxon>
        <taxon>Asparagales</taxon>
        <taxon>Orchidaceae</taxon>
        <taxon>Apostasioideae</taxon>
        <taxon>Apostasia</taxon>
    </lineage>
</organism>
<dbReference type="PANTHER" id="PTHR32246:SF173">
    <property type="entry name" value="C2 DOMAIN-CONTAINING PROTEIN"/>
    <property type="match status" value="1"/>
</dbReference>
<dbReference type="Gene3D" id="2.60.40.150">
    <property type="entry name" value="C2 domain"/>
    <property type="match status" value="1"/>
</dbReference>
<protein>
    <submittedName>
        <fullName evidence="2">BON1-associated protein 2</fullName>
    </submittedName>
</protein>
<keyword evidence="3" id="KW-1185">Reference proteome</keyword>
<dbReference type="PROSITE" id="PS50004">
    <property type="entry name" value="C2"/>
    <property type="match status" value="1"/>
</dbReference>
<dbReference type="CDD" id="cd04051">
    <property type="entry name" value="C2_SRC2_like"/>
    <property type="match status" value="1"/>
</dbReference>
<reference evidence="2 3" key="1">
    <citation type="journal article" date="2017" name="Nature">
        <title>The Apostasia genome and the evolution of orchids.</title>
        <authorList>
            <person name="Zhang G.Q."/>
            <person name="Liu K.W."/>
            <person name="Li Z."/>
            <person name="Lohaus R."/>
            <person name="Hsiao Y.Y."/>
            <person name="Niu S.C."/>
            <person name="Wang J.Y."/>
            <person name="Lin Y.C."/>
            <person name="Xu Q."/>
            <person name="Chen L.J."/>
            <person name="Yoshida K."/>
            <person name="Fujiwara S."/>
            <person name="Wang Z.W."/>
            <person name="Zhang Y.Q."/>
            <person name="Mitsuda N."/>
            <person name="Wang M."/>
            <person name="Liu G.H."/>
            <person name="Pecoraro L."/>
            <person name="Huang H.X."/>
            <person name="Xiao X.J."/>
            <person name="Lin M."/>
            <person name="Wu X.Y."/>
            <person name="Wu W.L."/>
            <person name="Chen Y.Y."/>
            <person name="Chang S.B."/>
            <person name="Sakamoto S."/>
            <person name="Ohme-Takagi M."/>
            <person name="Yagi M."/>
            <person name="Zeng S.J."/>
            <person name="Shen C.Y."/>
            <person name="Yeh C.M."/>
            <person name="Luo Y.B."/>
            <person name="Tsai W.C."/>
            <person name="Van de Peer Y."/>
            <person name="Liu Z.J."/>
        </authorList>
    </citation>
    <scope>NUCLEOTIDE SEQUENCE [LARGE SCALE GENOMIC DNA]</scope>
    <source>
        <strain evidence="3">cv. Shenzhen</strain>
        <tissue evidence="2">Stem</tissue>
    </source>
</reference>
<dbReference type="SMART" id="SM00239">
    <property type="entry name" value="C2"/>
    <property type="match status" value="1"/>
</dbReference>
<dbReference type="SUPFAM" id="SSF49562">
    <property type="entry name" value="C2 domain (Calcium/lipid-binding domain, CaLB)"/>
    <property type="match status" value="1"/>
</dbReference>
<dbReference type="InterPro" id="IPR044750">
    <property type="entry name" value="C2_SRC2/BAP"/>
</dbReference>
<evidence type="ECO:0000313" key="3">
    <source>
        <dbReference type="Proteomes" id="UP000236161"/>
    </source>
</evidence>
<name>A0A2I0ASB6_9ASPA</name>
<sequence>MAYRTLDLTLVSAKDLKRVNLFSRMRIYAVVSLSSDGPRSRQRTASDIEGGRNPSWNTTLQFTIPAGDPGLLLLRIYLRSQRLLGDRDVGFVHVPLRDIVAGACHGSKPVQFLSYQVRRPVSGKPKGVLNLSCKLGEPIVPSSVYSSLPAVAVPVPAPAKANPESAMAYPAYGAPAQPYPPAGYFAAMQPYAYGYGGVTSALPAGYGYQPAGYGYKTAPAVKTPKTGRSGMGIAAGVMGGALGGLLIGDMISDASAYDAGYAAGFDDGFDV</sequence>
<dbReference type="EMBL" id="KZ451953">
    <property type="protein sequence ID" value="PKA58443.1"/>
    <property type="molecule type" value="Genomic_DNA"/>
</dbReference>
<dbReference type="AlphaFoldDB" id="A0A2I0ASB6"/>
<dbReference type="OrthoDB" id="270970at2759"/>
<dbReference type="PANTHER" id="PTHR32246">
    <property type="entry name" value="INGRESSION PROTEIN FIC1"/>
    <property type="match status" value="1"/>
</dbReference>
<evidence type="ECO:0000259" key="1">
    <source>
        <dbReference type="PROSITE" id="PS50004"/>
    </source>
</evidence>
<dbReference type="InterPro" id="IPR035892">
    <property type="entry name" value="C2_domain_sf"/>
</dbReference>
<dbReference type="InterPro" id="IPR000008">
    <property type="entry name" value="C2_dom"/>
</dbReference>
<evidence type="ECO:0000313" key="2">
    <source>
        <dbReference type="EMBL" id="PKA58443.1"/>
    </source>
</evidence>
<dbReference type="Pfam" id="PF00168">
    <property type="entry name" value="C2"/>
    <property type="match status" value="1"/>
</dbReference>